<proteinExistence type="predicted"/>
<feature type="region of interest" description="Disordered" evidence="1">
    <location>
        <begin position="68"/>
        <end position="89"/>
    </location>
</feature>
<organism evidence="2 3">
    <name type="scientific">Escherichia phage PTXU04</name>
    <dbReference type="NCBI Taxonomy" id="2508206"/>
    <lineage>
        <taxon>Viruses</taxon>
        <taxon>Duplodnaviria</taxon>
        <taxon>Heunggongvirae</taxon>
        <taxon>Uroviricota</taxon>
        <taxon>Caudoviricetes</taxon>
        <taxon>Xuquatrovirus</taxon>
        <taxon>Xuquatrovirus PTXU04</taxon>
    </lineage>
</organism>
<name>A0A482MSK9_9CAUD</name>
<reference evidence="2 3" key="1">
    <citation type="submission" date="2019-01" db="EMBL/GenBank/DDBJ databases">
        <title>Still something new to discover - new insights into E. coli phage diversity and taxonomy.</title>
        <authorList>
            <person name="Korf I.H.E."/>
            <person name="Adriaennsens E."/>
            <person name="Dreiseikelmann B."/>
            <person name="Kropinski A."/>
            <person name="Nimtz M."/>
            <person name="Meier-Kolthoff J.P."/>
            <person name="Rohde M."/>
            <person name="van Raaij M."/>
            <person name="Wittmann J."/>
        </authorList>
    </citation>
    <scope>NUCLEOTIDE SEQUENCE [LARGE SCALE GENOMIC DNA]</scope>
</reference>
<dbReference type="EMBL" id="MK373772">
    <property type="protein sequence ID" value="QBQ76675.1"/>
    <property type="molecule type" value="Genomic_DNA"/>
</dbReference>
<keyword evidence="3" id="KW-1185">Reference proteome</keyword>
<evidence type="ECO:0000313" key="2">
    <source>
        <dbReference type="EMBL" id="QBQ76675.1"/>
    </source>
</evidence>
<gene>
    <name evidence="2" type="ORF">PTXU04_00061</name>
</gene>
<accession>A0A482MSK9</accession>
<evidence type="ECO:0000256" key="1">
    <source>
        <dbReference type="SAM" id="MobiDB-lite"/>
    </source>
</evidence>
<evidence type="ECO:0000313" key="3">
    <source>
        <dbReference type="Proteomes" id="UP000307461"/>
    </source>
</evidence>
<protein>
    <submittedName>
        <fullName evidence="2">Uncharacterized protein</fullName>
    </submittedName>
</protein>
<dbReference type="Proteomes" id="UP000307461">
    <property type="component" value="Segment"/>
</dbReference>
<sequence>MMRGYVLTVELKAGAKLYHYPQQVGGHRWALTGAKVVPASLDETCDQLVKEGWLVPGDERNEWVLWQTASSNSKSTPENSGSTSVLKNT</sequence>